<dbReference type="AlphaFoldDB" id="A0ABD2N844"/>
<gene>
    <name evidence="2" type="ORF">HHI36_016012</name>
</gene>
<dbReference type="EMBL" id="JABFTP020000062">
    <property type="protein sequence ID" value="KAL3274632.1"/>
    <property type="molecule type" value="Genomic_DNA"/>
</dbReference>
<protein>
    <recommendedName>
        <fullName evidence="1">NXF1/2/3/5-like leucine-rich repeat domain-containing protein</fullName>
    </recommendedName>
</protein>
<evidence type="ECO:0000259" key="1">
    <source>
        <dbReference type="Pfam" id="PF24048"/>
    </source>
</evidence>
<proteinExistence type="predicted"/>
<evidence type="ECO:0000313" key="2">
    <source>
        <dbReference type="EMBL" id="KAL3274632.1"/>
    </source>
</evidence>
<feature type="domain" description="NXF1/2/3/5-like leucine-rich repeat" evidence="1">
    <location>
        <begin position="34"/>
        <end position="100"/>
    </location>
</feature>
<name>A0ABD2N844_9CUCU</name>
<comment type="caution">
    <text evidence="2">The sequence shown here is derived from an EMBL/GenBank/DDBJ whole genome shotgun (WGS) entry which is preliminary data.</text>
</comment>
<dbReference type="Pfam" id="PF24048">
    <property type="entry name" value="LRR_NXF1-5"/>
    <property type="match status" value="1"/>
</dbReference>
<dbReference type="InterPro" id="IPR057125">
    <property type="entry name" value="NXF1/2/3/5-like_LRR"/>
</dbReference>
<dbReference type="Gene3D" id="3.80.10.10">
    <property type="entry name" value="Ribonuclease Inhibitor"/>
    <property type="match status" value="1"/>
</dbReference>
<reference evidence="2 3" key="1">
    <citation type="journal article" date="2021" name="BMC Biol.">
        <title>Horizontally acquired antibacterial genes associated with adaptive radiation of ladybird beetles.</title>
        <authorList>
            <person name="Li H.S."/>
            <person name="Tang X.F."/>
            <person name="Huang Y.H."/>
            <person name="Xu Z.Y."/>
            <person name="Chen M.L."/>
            <person name="Du X.Y."/>
            <person name="Qiu B.Y."/>
            <person name="Chen P.T."/>
            <person name="Zhang W."/>
            <person name="Slipinski A."/>
            <person name="Escalona H.E."/>
            <person name="Waterhouse R.M."/>
            <person name="Zwick A."/>
            <person name="Pang H."/>
        </authorList>
    </citation>
    <scope>NUCLEOTIDE SEQUENCE [LARGE SCALE GENOMIC DNA]</scope>
    <source>
        <strain evidence="2">SYSU2018</strain>
    </source>
</reference>
<dbReference type="InterPro" id="IPR030217">
    <property type="entry name" value="NXF_fam"/>
</dbReference>
<evidence type="ECO:0000313" key="3">
    <source>
        <dbReference type="Proteomes" id="UP001516400"/>
    </source>
</evidence>
<accession>A0ABD2N844</accession>
<keyword evidence="3" id="KW-1185">Reference proteome</keyword>
<dbReference type="InterPro" id="IPR032675">
    <property type="entry name" value="LRR_dom_sf"/>
</dbReference>
<dbReference type="Proteomes" id="UP001516400">
    <property type="component" value="Unassembled WGS sequence"/>
</dbReference>
<dbReference type="PANTHER" id="PTHR10662:SF22">
    <property type="entry name" value="NUCLEAR RNA EXPORT FACTOR 1"/>
    <property type="match status" value="1"/>
</dbReference>
<sequence length="103" mass="11849">MPDGFKISIKVHYGTPNVDITQEMKEKIKVAMANRYRPVNKALDLSKFHADPILKDYFCGLCKPIVLLAVIHLIEENIPELEALSLNNNKIKMLNFWKNILIN</sequence>
<dbReference type="PANTHER" id="PTHR10662">
    <property type="entry name" value="NUCLEAR RNA EXPORT FACTOR"/>
    <property type="match status" value="1"/>
</dbReference>
<organism evidence="2 3">
    <name type="scientific">Cryptolaemus montrouzieri</name>
    <dbReference type="NCBI Taxonomy" id="559131"/>
    <lineage>
        <taxon>Eukaryota</taxon>
        <taxon>Metazoa</taxon>
        <taxon>Ecdysozoa</taxon>
        <taxon>Arthropoda</taxon>
        <taxon>Hexapoda</taxon>
        <taxon>Insecta</taxon>
        <taxon>Pterygota</taxon>
        <taxon>Neoptera</taxon>
        <taxon>Endopterygota</taxon>
        <taxon>Coleoptera</taxon>
        <taxon>Polyphaga</taxon>
        <taxon>Cucujiformia</taxon>
        <taxon>Coccinelloidea</taxon>
        <taxon>Coccinellidae</taxon>
        <taxon>Scymninae</taxon>
        <taxon>Scymnini</taxon>
        <taxon>Cryptolaemus</taxon>
    </lineage>
</organism>